<dbReference type="OrthoDB" id="9772435at2"/>
<dbReference type="Gene3D" id="1.50.10.100">
    <property type="entry name" value="Chondroitin AC/alginate lyase"/>
    <property type="match status" value="1"/>
</dbReference>
<name>A0A4R1BHG4_9ACTN</name>
<evidence type="ECO:0000256" key="1">
    <source>
        <dbReference type="ARBA" id="ARBA00004196"/>
    </source>
</evidence>
<dbReference type="EMBL" id="SKBU01000015">
    <property type="protein sequence ID" value="TCJ16617.1"/>
    <property type="molecule type" value="Genomic_DNA"/>
</dbReference>
<dbReference type="SUPFAM" id="SSF48230">
    <property type="entry name" value="Chondroitin AC/alginate lyase"/>
    <property type="match status" value="1"/>
</dbReference>
<dbReference type="PANTHER" id="PTHR38045">
    <property type="entry name" value="CHROMOSOME 1, WHOLE GENOME SHOTGUN SEQUENCE"/>
    <property type="match status" value="1"/>
</dbReference>
<dbReference type="AlphaFoldDB" id="A0A4R1BHG4"/>
<accession>A0A4R1BHG4</accession>
<evidence type="ECO:0000313" key="3">
    <source>
        <dbReference type="EMBL" id="TCJ16617.1"/>
    </source>
</evidence>
<dbReference type="InterPro" id="IPR008929">
    <property type="entry name" value="Chondroitin_lyas"/>
</dbReference>
<dbReference type="GO" id="GO:0030313">
    <property type="term" value="C:cell envelope"/>
    <property type="evidence" value="ECO:0007669"/>
    <property type="project" value="UniProtKB-SubCell"/>
</dbReference>
<dbReference type="Gene3D" id="2.70.98.70">
    <property type="match status" value="1"/>
</dbReference>
<evidence type="ECO:0000313" key="4">
    <source>
        <dbReference type="Proteomes" id="UP000295244"/>
    </source>
</evidence>
<protein>
    <recommendedName>
        <fullName evidence="2">Heparinase II/III-like C-terminal domain-containing protein</fullName>
    </recommendedName>
</protein>
<dbReference type="PANTHER" id="PTHR38045:SF1">
    <property type="entry name" value="HEPARINASE II_III-LIKE PROTEIN"/>
    <property type="match status" value="1"/>
</dbReference>
<comment type="subcellular location">
    <subcellularLocation>
        <location evidence="1">Cell envelope</location>
    </subcellularLocation>
</comment>
<organism evidence="3 4">
    <name type="scientific">Rubrobacter taiwanensis</name>
    <dbReference type="NCBI Taxonomy" id="185139"/>
    <lineage>
        <taxon>Bacteria</taxon>
        <taxon>Bacillati</taxon>
        <taxon>Actinomycetota</taxon>
        <taxon>Rubrobacteria</taxon>
        <taxon>Rubrobacterales</taxon>
        <taxon>Rubrobacteraceae</taxon>
        <taxon>Rubrobacter</taxon>
    </lineage>
</organism>
<proteinExistence type="predicted"/>
<dbReference type="RefSeq" id="WP_132690633.1">
    <property type="nucleotide sequence ID" value="NZ_SKBU01000015.1"/>
</dbReference>
<dbReference type="Proteomes" id="UP000295244">
    <property type="component" value="Unassembled WGS sequence"/>
</dbReference>
<reference evidence="3 4" key="1">
    <citation type="submission" date="2019-03" db="EMBL/GenBank/DDBJ databases">
        <title>Whole genome sequence of a novel Rubrobacter taiwanensis strain, isolated from Yellowstone National Park.</title>
        <authorList>
            <person name="Freed S."/>
            <person name="Ramaley R.F."/>
            <person name="Kyndt J.A."/>
        </authorList>
    </citation>
    <scope>NUCLEOTIDE SEQUENCE [LARGE SCALE GENOMIC DNA]</scope>
    <source>
        <strain evidence="3 4">Yellowstone</strain>
    </source>
</reference>
<evidence type="ECO:0000259" key="2">
    <source>
        <dbReference type="Pfam" id="PF07940"/>
    </source>
</evidence>
<sequence>MLAAGRAREAGGASGRPRLLATAGDFDRLRGRIAEAPASSWLNHYYASLKEEADAILREPPSRYGIPDPVGGNHNLLRTARQVLRRVMTLALIFRLIPDERYARRAWQEMHAAARFPDWYPDHFLSTAEMTFALAVGYDWLHGHLGRERRTLLREAIHRKGLRPALRCYRGLEPHRGRWVTADTNWNLVCNGGVGAGALAVLGEDVDGDAREVLEGALSSIEHALGRFAPDGGWPEGYTYWGYGTFYATVFIEALRTSGLPHPDLAGSPGFSETGLFPLYLTGPGMRVFNYGDTDGDLWNPSPQLYLHSRRFGHPEYVWLHHRQLEEGTASPHPLDLLWYDARQLSPSRAGLPTSRLFRGLGVVTMRGSWEDANSTFLGFKAGSNRENHAHLDQGSFVLDALGERWAIDLRGEPYTSPGYNWREGRRWEYYRARAEGHNTLVIDPGSGPDQDPEASAGIVRFGRAPYRTFVIADLTPLYFGRVEDLRRGIAMLDRNCVLIQDELSAQSPVDAFWFMHFRANVLVSKDGRKATLSRGDRRLLAVILAPSAPDVRFSVMDAAPLKSSPNPPQASNNGVRKLAIRLHRKRRSRLAVLLLPLKEGEAPDGSPVSVIPLSQW</sequence>
<gene>
    <name evidence="3" type="ORF">E0L93_07685</name>
</gene>
<feature type="domain" description="Heparinase II/III-like C-terminal" evidence="2">
    <location>
        <begin position="354"/>
        <end position="542"/>
    </location>
</feature>
<dbReference type="InterPro" id="IPR012480">
    <property type="entry name" value="Hepar_II_III_C"/>
</dbReference>
<dbReference type="Pfam" id="PF07940">
    <property type="entry name" value="Hepar_II_III_C"/>
    <property type="match status" value="1"/>
</dbReference>
<dbReference type="GO" id="GO:0016829">
    <property type="term" value="F:lyase activity"/>
    <property type="evidence" value="ECO:0007669"/>
    <property type="project" value="InterPro"/>
</dbReference>
<keyword evidence="4" id="KW-1185">Reference proteome</keyword>
<comment type="caution">
    <text evidence="3">The sequence shown here is derived from an EMBL/GenBank/DDBJ whole genome shotgun (WGS) entry which is preliminary data.</text>
</comment>